<dbReference type="EMBL" id="BMAT01007650">
    <property type="protein sequence ID" value="GFR68414.1"/>
    <property type="molecule type" value="Genomic_DNA"/>
</dbReference>
<protein>
    <submittedName>
        <fullName evidence="3">Multidrug resistance-associated protein 1-like</fullName>
    </submittedName>
</protein>
<feature type="transmembrane region" description="Helical" evidence="2">
    <location>
        <begin position="156"/>
        <end position="178"/>
    </location>
</feature>
<evidence type="ECO:0000256" key="1">
    <source>
        <dbReference type="SAM" id="MobiDB-lite"/>
    </source>
</evidence>
<feature type="transmembrane region" description="Helical" evidence="2">
    <location>
        <begin position="125"/>
        <end position="144"/>
    </location>
</feature>
<organism evidence="3 4">
    <name type="scientific">Elysia marginata</name>
    <dbReference type="NCBI Taxonomy" id="1093978"/>
    <lineage>
        <taxon>Eukaryota</taxon>
        <taxon>Metazoa</taxon>
        <taxon>Spiralia</taxon>
        <taxon>Lophotrochozoa</taxon>
        <taxon>Mollusca</taxon>
        <taxon>Gastropoda</taxon>
        <taxon>Heterobranchia</taxon>
        <taxon>Euthyneura</taxon>
        <taxon>Panpulmonata</taxon>
        <taxon>Sacoglossa</taxon>
        <taxon>Placobranchoidea</taxon>
        <taxon>Plakobranchidae</taxon>
        <taxon>Elysia</taxon>
    </lineage>
</organism>
<feature type="compositionally biased region" description="Basic and acidic residues" evidence="1">
    <location>
        <begin position="244"/>
        <end position="258"/>
    </location>
</feature>
<evidence type="ECO:0000313" key="4">
    <source>
        <dbReference type="Proteomes" id="UP000762676"/>
    </source>
</evidence>
<reference evidence="3 4" key="1">
    <citation type="journal article" date="2021" name="Elife">
        <title>Chloroplast acquisition without the gene transfer in kleptoplastic sea slugs, Plakobranchus ocellatus.</title>
        <authorList>
            <person name="Maeda T."/>
            <person name="Takahashi S."/>
            <person name="Yoshida T."/>
            <person name="Shimamura S."/>
            <person name="Takaki Y."/>
            <person name="Nagai Y."/>
            <person name="Toyoda A."/>
            <person name="Suzuki Y."/>
            <person name="Arimoto A."/>
            <person name="Ishii H."/>
            <person name="Satoh N."/>
            <person name="Nishiyama T."/>
            <person name="Hasebe M."/>
            <person name="Maruyama T."/>
            <person name="Minagawa J."/>
            <person name="Obokata J."/>
            <person name="Shigenobu S."/>
        </authorList>
    </citation>
    <scope>NUCLEOTIDE SEQUENCE [LARGE SCALE GENOMIC DNA]</scope>
</reference>
<keyword evidence="4" id="KW-1185">Reference proteome</keyword>
<gene>
    <name evidence="3" type="ORF">ElyMa_003731700</name>
</gene>
<comment type="caution">
    <text evidence="3">The sequence shown here is derived from an EMBL/GenBank/DDBJ whole genome shotgun (WGS) entry which is preliminary data.</text>
</comment>
<feature type="transmembrane region" description="Helical" evidence="2">
    <location>
        <begin position="37"/>
        <end position="56"/>
    </location>
</feature>
<feature type="transmembrane region" description="Helical" evidence="2">
    <location>
        <begin position="76"/>
        <end position="95"/>
    </location>
</feature>
<dbReference type="Proteomes" id="UP000762676">
    <property type="component" value="Unassembled WGS sequence"/>
</dbReference>
<keyword evidence="2" id="KW-1133">Transmembrane helix</keyword>
<feature type="transmembrane region" description="Helical" evidence="2">
    <location>
        <begin position="101"/>
        <end position="118"/>
    </location>
</feature>
<sequence>MKFVSSEQFCGHSEFWNASTITEHWYPKLSECFQQTALTYGPCGWLWLTAGLHLAYLKRHTRFVHLPPTWLHTARLVVALLLCVTSGIFLISPLLDDDGSYPPSYFLCHSLWLITYVYRNDVKRYSVETLTFALVLLEFGLQLVGDKKIIILHRDFYRITSPAMTASFISKLTFSWVFRMIYQGYKKVVVMSDIFDVPGYQQCRHNVPAFQAAWDKELQKKKGLENIKKSNTYLSPNDIIEGHKAEFEDNPEPTEKTRLLPKGDPVPENDGDSKGNGRSGQTKPSLLRALLRVFFLPLFKALVVGLAADALQFVNPLLLR</sequence>
<evidence type="ECO:0000313" key="3">
    <source>
        <dbReference type="EMBL" id="GFR68414.1"/>
    </source>
</evidence>
<name>A0AAV4F576_9GAST</name>
<feature type="transmembrane region" description="Helical" evidence="2">
    <location>
        <begin position="293"/>
        <end position="314"/>
    </location>
</feature>
<accession>A0AAV4F576</accession>
<dbReference type="AlphaFoldDB" id="A0AAV4F576"/>
<keyword evidence="2" id="KW-0812">Transmembrane</keyword>
<feature type="region of interest" description="Disordered" evidence="1">
    <location>
        <begin position="244"/>
        <end position="282"/>
    </location>
</feature>
<keyword evidence="2" id="KW-0472">Membrane</keyword>
<evidence type="ECO:0000256" key="2">
    <source>
        <dbReference type="SAM" id="Phobius"/>
    </source>
</evidence>
<proteinExistence type="predicted"/>